<proteinExistence type="predicted"/>
<organism evidence="1 2">
    <name type="scientific">Pontibacter korlensis</name>
    <dbReference type="NCBI Taxonomy" id="400092"/>
    <lineage>
        <taxon>Bacteria</taxon>
        <taxon>Pseudomonadati</taxon>
        <taxon>Bacteroidota</taxon>
        <taxon>Cytophagia</taxon>
        <taxon>Cytophagales</taxon>
        <taxon>Hymenobacteraceae</taxon>
        <taxon>Pontibacter</taxon>
    </lineage>
</organism>
<dbReference type="EMBL" id="CP009621">
    <property type="protein sequence ID" value="AKD03219.1"/>
    <property type="molecule type" value="Genomic_DNA"/>
</dbReference>
<evidence type="ECO:0000313" key="1">
    <source>
        <dbReference type="EMBL" id="AKD03219.1"/>
    </source>
</evidence>
<evidence type="ECO:0008006" key="3">
    <source>
        <dbReference type="Google" id="ProtNLM"/>
    </source>
</evidence>
<dbReference type="AlphaFoldDB" id="A0A0E3ZEW7"/>
<dbReference type="HOGENOM" id="CLU_128678_3_0_10"/>
<evidence type="ECO:0000313" key="2">
    <source>
        <dbReference type="Proteomes" id="UP000033109"/>
    </source>
</evidence>
<keyword evidence="2" id="KW-1185">Reference proteome</keyword>
<accession>A0A0E3ZEW7</accession>
<dbReference type="PATRIC" id="fig|400092.3.peg.1949"/>
<protein>
    <recommendedName>
        <fullName evidence="3">STAS/SEC14 domain-containing protein</fullName>
    </recommendedName>
</protein>
<dbReference type="Proteomes" id="UP000033109">
    <property type="component" value="Chromosome"/>
</dbReference>
<dbReference type="OrthoDB" id="882485at2"/>
<name>A0A0E3ZEW7_9BACT</name>
<gene>
    <name evidence="1" type="ORF">PKOR_08875</name>
</gene>
<dbReference type="STRING" id="400092.PKOR_08875"/>
<dbReference type="KEGG" id="pko:PKOR_08875"/>
<sequence>MKKELRNCDDEVYFTVETDAQNGWIRGCWYGIVPIEQIKSASLLYVDCLQRSPYTKILSDIRYLKSSFLDANDWLERVCLAPAVQAGLTSFAYLIPEDFTDKLAVEDFCRRAQGSFRVHIYDNEDDAVEWLKGCK</sequence>
<dbReference type="RefSeq" id="WP_046310239.1">
    <property type="nucleotide sequence ID" value="NZ_CBCSCY010000004.1"/>
</dbReference>
<reference evidence="1 2" key="1">
    <citation type="journal article" date="2015" name="Sci. Rep.">
        <title>Unraveling adaptation of Pontibacter korlensis to radiation and infertility in desert through complete genome and comparative transcriptomic analysis.</title>
        <authorList>
            <person name="Dai J."/>
            <person name="Dai W."/>
            <person name="Qiu C."/>
            <person name="Yang Z."/>
            <person name="Zhang Y."/>
            <person name="Zhou M."/>
            <person name="Zhang L."/>
            <person name="Fang C."/>
            <person name="Gao Q."/>
            <person name="Yang Q."/>
            <person name="Li X."/>
            <person name="Wang Z."/>
            <person name="Wang Z."/>
            <person name="Jia Z."/>
            <person name="Chen X."/>
        </authorList>
    </citation>
    <scope>NUCLEOTIDE SEQUENCE [LARGE SCALE GENOMIC DNA]</scope>
    <source>
        <strain evidence="1 2">X14-1T</strain>
    </source>
</reference>